<name>A0ABY4QNA9_9MYCO</name>
<dbReference type="Proteomes" id="UP001056610">
    <property type="component" value="Chromosome"/>
</dbReference>
<dbReference type="EMBL" id="CP097320">
    <property type="protein sequence ID" value="UQX12448.1"/>
    <property type="molecule type" value="Genomic_DNA"/>
</dbReference>
<keyword evidence="2" id="KW-1185">Reference proteome</keyword>
<organism evidence="1 2">
    <name type="scientific">Candidatus Mycobacterium methanotrophicum</name>
    <dbReference type="NCBI Taxonomy" id="2943498"/>
    <lineage>
        <taxon>Bacteria</taxon>
        <taxon>Bacillati</taxon>
        <taxon>Actinomycetota</taxon>
        <taxon>Actinomycetes</taxon>
        <taxon>Mycobacteriales</taxon>
        <taxon>Mycobacteriaceae</taxon>
        <taxon>Mycobacterium</taxon>
    </lineage>
</organism>
<proteinExistence type="predicted"/>
<evidence type="ECO:0000313" key="2">
    <source>
        <dbReference type="Proteomes" id="UP001056610"/>
    </source>
</evidence>
<evidence type="ECO:0000313" key="1">
    <source>
        <dbReference type="EMBL" id="UQX12448.1"/>
    </source>
</evidence>
<reference evidence="1" key="1">
    <citation type="submission" date="2022-05" db="EMBL/GenBank/DDBJ databases">
        <title>A methanotrophic Mycobacterium dominates a cave microbial ecosystem.</title>
        <authorList>
            <person name="Van Spanning R.J.M."/>
            <person name="Guan Q."/>
            <person name="Melkonian C."/>
            <person name="Gallant J."/>
            <person name="Polerecky L."/>
            <person name="Flot J.-F."/>
            <person name="Brandt B.W."/>
            <person name="Braster M."/>
            <person name="Iturbe Espinoza P."/>
            <person name="Aerts J."/>
            <person name="Meima-Franke M."/>
            <person name="Piersma S.R."/>
            <person name="Bunduc C."/>
            <person name="Ummels R."/>
            <person name="Pain A."/>
            <person name="Fleming E.J."/>
            <person name="van der Wel N."/>
            <person name="Gherman V.D."/>
            <person name="Sarbu S.M."/>
            <person name="Bodelier P.L.E."/>
            <person name="Bitter W."/>
        </authorList>
    </citation>
    <scope>NUCLEOTIDE SEQUENCE</scope>
    <source>
        <strain evidence="1">Sulfur Cave</strain>
    </source>
</reference>
<dbReference type="RefSeq" id="WP_249763219.1">
    <property type="nucleotide sequence ID" value="NZ_CP097320.1"/>
</dbReference>
<sequence>MWTAAGPQPYASATHGSWPWPAAPAITANLIGGFSNKTLRPLIAAQLHDEPYRQGRCSYDLRRLRLKGLIMRLEHSHTYVLSGDGQPFAIFYTKVHNRLLRPLLAANAPPAPLPLRQALRTIDRHVKEYIHHARIPA</sequence>
<gene>
    <name evidence="1" type="ORF">M5I08_09525</name>
</gene>
<accession>A0ABY4QNA9</accession>
<protein>
    <submittedName>
        <fullName evidence="1">Uncharacterized protein</fullName>
    </submittedName>
</protein>